<keyword evidence="3 6" id="KW-0479">Metal-binding</keyword>
<dbReference type="OrthoDB" id="1844152at2759"/>
<evidence type="ECO:0000259" key="8">
    <source>
        <dbReference type="SMART" id="SM00717"/>
    </source>
</evidence>
<feature type="compositionally biased region" description="Basic and acidic residues" evidence="7">
    <location>
        <begin position="1447"/>
        <end position="1462"/>
    </location>
</feature>
<dbReference type="CDD" id="cd11041">
    <property type="entry name" value="CYP503A1-like"/>
    <property type="match status" value="1"/>
</dbReference>
<feature type="compositionally biased region" description="Basic and acidic residues" evidence="7">
    <location>
        <begin position="1198"/>
        <end position="1207"/>
    </location>
</feature>
<evidence type="ECO:0000256" key="5">
    <source>
        <dbReference type="ARBA" id="ARBA00023033"/>
    </source>
</evidence>
<feature type="compositionally biased region" description="Basic and acidic residues" evidence="7">
    <location>
        <begin position="34"/>
        <end position="43"/>
    </location>
</feature>
<dbReference type="GO" id="GO:0020037">
    <property type="term" value="F:heme binding"/>
    <property type="evidence" value="ECO:0007669"/>
    <property type="project" value="InterPro"/>
</dbReference>
<name>A0A5N6KQU7_9ROSI</name>
<feature type="region of interest" description="Disordered" evidence="7">
    <location>
        <begin position="1839"/>
        <end position="1890"/>
    </location>
</feature>
<gene>
    <name evidence="9" type="ORF">FH972_021739</name>
</gene>
<organism evidence="9 10">
    <name type="scientific">Carpinus fangiana</name>
    <dbReference type="NCBI Taxonomy" id="176857"/>
    <lineage>
        <taxon>Eukaryota</taxon>
        <taxon>Viridiplantae</taxon>
        <taxon>Streptophyta</taxon>
        <taxon>Embryophyta</taxon>
        <taxon>Tracheophyta</taxon>
        <taxon>Spermatophyta</taxon>
        <taxon>Magnoliopsida</taxon>
        <taxon>eudicotyledons</taxon>
        <taxon>Gunneridae</taxon>
        <taxon>Pentapetalae</taxon>
        <taxon>rosids</taxon>
        <taxon>fabids</taxon>
        <taxon>Fagales</taxon>
        <taxon>Betulaceae</taxon>
        <taxon>Carpinus</taxon>
    </lineage>
</organism>
<dbReference type="PANTHER" id="PTHR46206:SF1">
    <property type="entry name" value="P450, PUTATIVE (EUROFUNG)-RELATED"/>
    <property type="match status" value="1"/>
</dbReference>
<feature type="compositionally biased region" description="Basic and acidic residues" evidence="7">
    <location>
        <begin position="1356"/>
        <end position="1365"/>
    </location>
</feature>
<feature type="compositionally biased region" description="Low complexity" evidence="7">
    <location>
        <begin position="81"/>
        <end position="91"/>
    </location>
</feature>
<dbReference type="GO" id="GO:0004497">
    <property type="term" value="F:monooxygenase activity"/>
    <property type="evidence" value="ECO:0007669"/>
    <property type="project" value="UniProtKB-KW"/>
</dbReference>
<feature type="compositionally biased region" description="Polar residues" evidence="7">
    <location>
        <begin position="1317"/>
        <end position="1337"/>
    </location>
</feature>
<evidence type="ECO:0000313" key="10">
    <source>
        <dbReference type="Proteomes" id="UP000327013"/>
    </source>
</evidence>
<dbReference type="GO" id="GO:0005506">
    <property type="term" value="F:iron ion binding"/>
    <property type="evidence" value="ECO:0007669"/>
    <property type="project" value="InterPro"/>
</dbReference>
<dbReference type="Gene3D" id="1.10.10.60">
    <property type="entry name" value="Homeodomain-like"/>
    <property type="match status" value="1"/>
</dbReference>
<dbReference type="InterPro" id="IPR036396">
    <property type="entry name" value="Cyt_P450_sf"/>
</dbReference>
<comment type="caution">
    <text evidence="9">The sequence shown here is derived from an EMBL/GenBank/DDBJ whole genome shotgun (WGS) entry which is preliminary data.</text>
</comment>
<proteinExistence type="inferred from homology"/>
<keyword evidence="5" id="KW-0503">Monooxygenase</keyword>
<dbReference type="Pfam" id="PF00067">
    <property type="entry name" value="p450"/>
    <property type="match status" value="1"/>
</dbReference>
<feature type="region of interest" description="Disordered" evidence="7">
    <location>
        <begin position="423"/>
        <end position="458"/>
    </location>
</feature>
<dbReference type="PROSITE" id="PS00086">
    <property type="entry name" value="CYTOCHROME_P450"/>
    <property type="match status" value="1"/>
</dbReference>
<feature type="region of interest" description="Disordered" evidence="7">
    <location>
        <begin position="1"/>
        <end position="108"/>
    </location>
</feature>
<feature type="domain" description="Myb-like" evidence="8">
    <location>
        <begin position="581"/>
        <end position="636"/>
    </location>
</feature>
<feature type="region of interest" description="Disordered" evidence="7">
    <location>
        <begin position="1298"/>
        <end position="1368"/>
    </location>
</feature>
<evidence type="ECO:0000256" key="6">
    <source>
        <dbReference type="PIRSR" id="PIRSR602403-1"/>
    </source>
</evidence>
<feature type="compositionally biased region" description="Polar residues" evidence="7">
    <location>
        <begin position="21"/>
        <end position="32"/>
    </location>
</feature>
<dbReference type="InterPro" id="IPR001128">
    <property type="entry name" value="Cyt_P450"/>
</dbReference>
<protein>
    <recommendedName>
        <fullName evidence="8">Myb-like domain-containing protein</fullName>
    </recommendedName>
</protein>
<dbReference type="PANTHER" id="PTHR46206">
    <property type="entry name" value="CYTOCHROME P450"/>
    <property type="match status" value="1"/>
</dbReference>
<dbReference type="Gene3D" id="1.10.630.10">
    <property type="entry name" value="Cytochrome P450"/>
    <property type="match status" value="1"/>
</dbReference>
<reference evidence="9 10" key="1">
    <citation type="submission" date="2019-06" db="EMBL/GenBank/DDBJ databases">
        <title>A chromosomal-level reference genome of Carpinus fangiana (Coryloideae, Betulaceae).</title>
        <authorList>
            <person name="Yang X."/>
            <person name="Wang Z."/>
            <person name="Zhang L."/>
            <person name="Hao G."/>
            <person name="Liu J."/>
            <person name="Yang Y."/>
        </authorList>
    </citation>
    <scope>NUCLEOTIDE SEQUENCE [LARGE SCALE GENOMIC DNA]</scope>
    <source>
        <strain evidence="9">Cfa_2016G</strain>
        <tissue evidence="9">Leaf</tissue>
    </source>
</reference>
<evidence type="ECO:0000256" key="3">
    <source>
        <dbReference type="ARBA" id="ARBA00022723"/>
    </source>
</evidence>
<dbReference type="InterPro" id="IPR002403">
    <property type="entry name" value="Cyt_P450_E_grp-IV"/>
</dbReference>
<keyword evidence="6" id="KW-0349">Heme</keyword>
<dbReference type="EMBL" id="VIBQ01000010">
    <property type="protein sequence ID" value="KAB8338794.1"/>
    <property type="molecule type" value="Genomic_DNA"/>
</dbReference>
<keyword evidence="10" id="KW-1185">Reference proteome</keyword>
<feature type="compositionally biased region" description="Polar residues" evidence="7">
    <location>
        <begin position="517"/>
        <end position="527"/>
    </location>
</feature>
<feature type="region of interest" description="Disordered" evidence="7">
    <location>
        <begin position="549"/>
        <end position="585"/>
    </location>
</feature>
<dbReference type="PRINTS" id="PR00465">
    <property type="entry name" value="EP450IV"/>
</dbReference>
<dbReference type="SUPFAM" id="SSF48264">
    <property type="entry name" value="Cytochrome P450"/>
    <property type="match status" value="1"/>
</dbReference>
<evidence type="ECO:0000256" key="1">
    <source>
        <dbReference type="ARBA" id="ARBA00001971"/>
    </source>
</evidence>
<feature type="region of interest" description="Disordered" evidence="7">
    <location>
        <begin position="490"/>
        <end position="529"/>
    </location>
</feature>
<comment type="cofactor">
    <cofactor evidence="1 6">
        <name>heme</name>
        <dbReference type="ChEBI" id="CHEBI:30413"/>
    </cofactor>
</comment>
<accession>A0A5N6KQU7</accession>
<comment type="similarity">
    <text evidence="2">Belongs to the cytochrome P450 family.</text>
</comment>
<evidence type="ECO:0000256" key="4">
    <source>
        <dbReference type="ARBA" id="ARBA00023004"/>
    </source>
</evidence>
<evidence type="ECO:0000256" key="7">
    <source>
        <dbReference type="SAM" id="MobiDB-lite"/>
    </source>
</evidence>
<evidence type="ECO:0000256" key="2">
    <source>
        <dbReference type="ARBA" id="ARBA00010617"/>
    </source>
</evidence>
<evidence type="ECO:0000313" key="9">
    <source>
        <dbReference type="EMBL" id="KAB8338794.1"/>
    </source>
</evidence>
<dbReference type="Proteomes" id="UP000327013">
    <property type="component" value="Unassembled WGS sequence"/>
</dbReference>
<sequence length="1890" mass="209609">MARLTKSPAPQSGAPRRSTRATRSGSIQSSAQDPPKRTRREPTDPVAASLPSIPEASSRRSGRLIRPRSVTQTIPSRGKKATISASAAKSSQNGNSAVITQREAESPSNIEQAVDTLLSALSGATAVPYDADAEIEYIQKNSELLPDEIATLSKLSQNVLTPMIYAHENGDPTKLWESSKQIRLRAQMVVDQTAFFKTDREQFIHPHAVLQAMFNVASIDEIPYGAWRPEPLLRYANMALLVRRLFSIDPSNAEASTLLAHVDRQFCSLFHDSESIDEQGNRDAFHIALAIRTQYLIASLRSPSDDLTFDLESLIRMIFYQPDLKSERGWASDEFDHLERHWTEGVVDFSPELKSRLVEIRHLLKDPENNEEAASFIALHFSWHNFCMTLLNWIHTREDDLRAPLTNAGGGDQLAEALSVQVASHKRRAPREKGKSQTKPSSKAIERISASARRPRLTEPFKLNVMPKTEGRLVGKATAKNKTFIDAQRTASKVAPISQHVDDDDADEDAPGVPIEDSSSSGPSRAVTQDDGFQEQAAANEVLVERKCQEAKKKQSAGKRKAIEAHKSSKRARQAPQRPQIRTPWSHEENEALIRLIGEHGTSYANLKRKDEGGQNELRYRNPEQMRDRARNMKFDFLRVSIVPPDNDPAALFIHDGIYLRLASFGLSSSFAVDNRFCFWVEQASNLQYYINIINIRVHLRICFMTQIPETMLAFCSIKSGAERNNTKARPLSSIRGLQNICNITLPILILLCLLHHKLTGKRNLPATLPWSGLRKEWFPKLRANLRDISKGRKNLAEGYARYSKRGKPFVMPSLSFHPEVMLPAEHIPWLLAQPDDVMDLHEVIQDSLSFGLVSPHDAVLENPFHDTVVKNELSRRLQAITPAVVDELSTAIDELWGNDTQEWKEVCVWGTMQSIIARTSNRVFVGLPLCRDERFLHHTRKFAEAMVNQIGIVKYVLPAVLAPFLGHPFAATCHYHDRAVAKMLVPVISDRIEQMKNSEETISGECAITNSIQKQRRRQQPNDLLQWLIQHAFAHGEPKDQSPRHFASRICILNFAALHTSTISITNTFLDLLSAPHADRYVQELRNEAETVFAAHDQTWSKAAVAKLVKADSVLRETLRYTGLGGRSLVREVVAKGGVVLPDGTHLPCGARVGVAASSIHRDEEHYTHADTYDAFRFSDMRASFSESSADQTSEPGEFKNEPMKADEKRRTMALSAVTTSPSFLTFGHGRRACPGRFFAVHELKLLLAMVVTRYDVKPIDRGRPENTWISDLSVPPRDATILVRRRKPRLHRHLETFGSSIQPAHIHPSSDSRTHINPTSPHTPHNATKAQSTRPGRQRPRRSAAVDGARSAGRRAEPGEPKRCHGTGVLRLGMARFCCPRAFRSGRRCFARVVVQNLETGLLALEIVGMELRCRKKRESEDGIQEASRQEAMLGRWSGDWPELQRENTEREKHSVRYEETDGDMQDSCLESPASKRPKRHFVIYHTTFLQLPFATLVIRNQEDTIAMLSLPPVSQCRQPSCRRPVAQYPRENDITKQRHNADEHLVPPHPALAHLPRLLSHSLQARVTPPAGPPAQRIRPRRATRALARAGSPLRTAARLRIDAALAHPRPVLRVNLGPLGAELLAAVAGLDVAEAVDVARAGAGRAGVEGARRAAAAGGVPPARGVAEGDALGGRGADAARRHLVAGHEAQQADQDRRHLPRRVEGLGVEVGDGQAQPRRGLEAARRRVHADRGRCEGVLGREDQRAPVLAAGVGRVGGPGENVVPLEDVAFRGMCGDVGRRGLLDQSVLAREALVCGAGCHCADGVDVCVCMCVYVCVRMCASSLYLNREGGSAALTGRSGDKTTPAGAVSRGEKDVRMGPGRGRGSGQRSLAPDRRRDPRRTGQ</sequence>
<dbReference type="SMART" id="SM00717">
    <property type="entry name" value="SANT"/>
    <property type="match status" value="1"/>
</dbReference>
<keyword evidence="4 6" id="KW-0408">Iron</keyword>
<feature type="region of interest" description="Disordered" evidence="7">
    <location>
        <begin position="1188"/>
        <end position="1207"/>
    </location>
</feature>
<feature type="binding site" description="axial binding residue" evidence="6">
    <location>
        <position position="1235"/>
    </location>
    <ligand>
        <name>heme</name>
        <dbReference type="ChEBI" id="CHEBI:30413"/>
    </ligand>
    <ligandPart>
        <name>Fe</name>
        <dbReference type="ChEBI" id="CHEBI:18248"/>
    </ligandPart>
</feature>
<dbReference type="CDD" id="cd00167">
    <property type="entry name" value="SANT"/>
    <property type="match status" value="1"/>
</dbReference>
<keyword evidence="5" id="KW-0560">Oxidoreductase</keyword>
<dbReference type="InterPro" id="IPR017972">
    <property type="entry name" value="Cyt_P450_CS"/>
</dbReference>
<dbReference type="GO" id="GO:0016705">
    <property type="term" value="F:oxidoreductase activity, acting on paired donors, with incorporation or reduction of molecular oxygen"/>
    <property type="evidence" value="ECO:0007669"/>
    <property type="project" value="InterPro"/>
</dbReference>
<dbReference type="InterPro" id="IPR001005">
    <property type="entry name" value="SANT/Myb"/>
</dbReference>
<feature type="region of interest" description="Disordered" evidence="7">
    <location>
        <begin position="1447"/>
        <end position="1472"/>
    </location>
</feature>
<feature type="compositionally biased region" description="Basic and acidic residues" evidence="7">
    <location>
        <begin position="1878"/>
        <end position="1890"/>
    </location>
</feature>